<dbReference type="PANTHER" id="PTHR30055">
    <property type="entry name" value="HTH-TYPE TRANSCRIPTIONAL REGULATOR RUTR"/>
    <property type="match status" value="1"/>
</dbReference>
<accession>A0A1I2TM52</accession>
<dbReference type="SUPFAM" id="SSF46689">
    <property type="entry name" value="Homeodomain-like"/>
    <property type="match status" value="1"/>
</dbReference>
<dbReference type="PANTHER" id="PTHR30055:SF234">
    <property type="entry name" value="HTH-TYPE TRANSCRIPTIONAL REGULATOR BETI"/>
    <property type="match status" value="1"/>
</dbReference>
<dbReference type="Pfam" id="PF00440">
    <property type="entry name" value="TetR_N"/>
    <property type="match status" value="1"/>
</dbReference>
<evidence type="ECO:0000313" key="7">
    <source>
        <dbReference type="Proteomes" id="UP000199065"/>
    </source>
</evidence>
<evidence type="ECO:0000256" key="2">
    <source>
        <dbReference type="ARBA" id="ARBA00023125"/>
    </source>
</evidence>
<name>A0A1I2TM52_9CORY</name>
<dbReference type="GO" id="GO:0000976">
    <property type="term" value="F:transcription cis-regulatory region binding"/>
    <property type="evidence" value="ECO:0007669"/>
    <property type="project" value="TreeGrafter"/>
</dbReference>
<dbReference type="AlphaFoldDB" id="A0A1I2TM52"/>
<dbReference type="InterPro" id="IPR036271">
    <property type="entry name" value="Tet_transcr_reg_TetR-rel_C_sf"/>
</dbReference>
<dbReference type="Gene3D" id="1.10.357.10">
    <property type="entry name" value="Tetracycline Repressor, domain 2"/>
    <property type="match status" value="1"/>
</dbReference>
<dbReference type="SUPFAM" id="SSF48498">
    <property type="entry name" value="Tetracyclin repressor-like, C-terminal domain"/>
    <property type="match status" value="1"/>
</dbReference>
<feature type="domain" description="HTH tetR-type" evidence="5">
    <location>
        <begin position="6"/>
        <end position="66"/>
    </location>
</feature>
<keyword evidence="7" id="KW-1185">Reference proteome</keyword>
<dbReference type="Proteomes" id="UP000199065">
    <property type="component" value="Unassembled WGS sequence"/>
</dbReference>
<dbReference type="InterPro" id="IPR009057">
    <property type="entry name" value="Homeodomain-like_sf"/>
</dbReference>
<gene>
    <name evidence="6" type="ORF">SAMN05660282_01512</name>
</gene>
<keyword evidence="3" id="KW-0804">Transcription</keyword>
<dbReference type="PROSITE" id="PS50977">
    <property type="entry name" value="HTH_TETR_2"/>
    <property type="match status" value="1"/>
</dbReference>
<evidence type="ECO:0000256" key="3">
    <source>
        <dbReference type="ARBA" id="ARBA00023163"/>
    </source>
</evidence>
<dbReference type="OrthoDB" id="9795011at2"/>
<evidence type="ECO:0000256" key="1">
    <source>
        <dbReference type="ARBA" id="ARBA00023015"/>
    </source>
</evidence>
<protein>
    <submittedName>
        <fullName evidence="6">Transcriptional regulator, TetR family</fullName>
    </submittedName>
</protein>
<keyword evidence="2 4" id="KW-0238">DNA-binding</keyword>
<sequence>MRRDALERRERIIKTACEVYRTYPHATVPLDEIAKSAGVGIATLYRNFPDRDSLIEACAKDMFQIVLNDQKTTLAELKEAADSAAAEEIWNRHINSLLELGLGTLIPAFAPEDLSELTEDLAQLRDLTAERTAEILAALRPHGLIAAEIQPLTFIIGLITVSRPPVPGLQKLDPGATRELVDIFLAGCAHGSNTLKERIAKQSDSDSLG</sequence>
<organism evidence="6 7">
    <name type="scientific">Corynebacterium spheniscorum</name>
    <dbReference type="NCBI Taxonomy" id="185761"/>
    <lineage>
        <taxon>Bacteria</taxon>
        <taxon>Bacillati</taxon>
        <taxon>Actinomycetota</taxon>
        <taxon>Actinomycetes</taxon>
        <taxon>Mycobacteriales</taxon>
        <taxon>Corynebacteriaceae</taxon>
        <taxon>Corynebacterium</taxon>
    </lineage>
</organism>
<dbReference type="InterPro" id="IPR001647">
    <property type="entry name" value="HTH_TetR"/>
</dbReference>
<evidence type="ECO:0000313" key="6">
    <source>
        <dbReference type="EMBL" id="SFG65209.1"/>
    </source>
</evidence>
<dbReference type="InterPro" id="IPR050109">
    <property type="entry name" value="HTH-type_TetR-like_transc_reg"/>
</dbReference>
<evidence type="ECO:0000259" key="5">
    <source>
        <dbReference type="PROSITE" id="PS50977"/>
    </source>
</evidence>
<proteinExistence type="predicted"/>
<dbReference type="STRING" id="185761.SAMN05660282_01512"/>
<dbReference type="EMBL" id="FOPJ01000009">
    <property type="protein sequence ID" value="SFG65209.1"/>
    <property type="molecule type" value="Genomic_DNA"/>
</dbReference>
<reference evidence="6 7" key="1">
    <citation type="submission" date="2016-10" db="EMBL/GenBank/DDBJ databases">
        <authorList>
            <person name="de Groot N.N."/>
        </authorList>
    </citation>
    <scope>NUCLEOTIDE SEQUENCE [LARGE SCALE GENOMIC DNA]</scope>
    <source>
        <strain>J11</strain>
        <strain evidence="7">PG 39</strain>
    </source>
</reference>
<dbReference type="GO" id="GO:0003700">
    <property type="term" value="F:DNA-binding transcription factor activity"/>
    <property type="evidence" value="ECO:0007669"/>
    <property type="project" value="TreeGrafter"/>
</dbReference>
<dbReference type="RefSeq" id="WP_092286051.1">
    <property type="nucleotide sequence ID" value="NZ_FOPJ01000009.1"/>
</dbReference>
<keyword evidence="1" id="KW-0805">Transcription regulation</keyword>
<evidence type="ECO:0000256" key="4">
    <source>
        <dbReference type="PROSITE-ProRule" id="PRU00335"/>
    </source>
</evidence>
<feature type="DNA-binding region" description="H-T-H motif" evidence="4">
    <location>
        <begin position="29"/>
        <end position="48"/>
    </location>
</feature>